<organism evidence="2 3">
    <name type="scientific">Pomacea canaliculata</name>
    <name type="common">Golden apple snail</name>
    <dbReference type="NCBI Taxonomy" id="400727"/>
    <lineage>
        <taxon>Eukaryota</taxon>
        <taxon>Metazoa</taxon>
        <taxon>Spiralia</taxon>
        <taxon>Lophotrochozoa</taxon>
        <taxon>Mollusca</taxon>
        <taxon>Gastropoda</taxon>
        <taxon>Caenogastropoda</taxon>
        <taxon>Architaenioglossa</taxon>
        <taxon>Ampullarioidea</taxon>
        <taxon>Ampullariidae</taxon>
        <taxon>Pomacea</taxon>
    </lineage>
</organism>
<feature type="compositionally biased region" description="Gly residues" evidence="1">
    <location>
        <begin position="165"/>
        <end position="176"/>
    </location>
</feature>
<keyword evidence="3" id="KW-1185">Reference proteome</keyword>
<accession>A0A2T7NNB1</accession>
<evidence type="ECO:0000313" key="2">
    <source>
        <dbReference type="EMBL" id="PVD22646.1"/>
    </source>
</evidence>
<evidence type="ECO:0000313" key="3">
    <source>
        <dbReference type="Proteomes" id="UP000245119"/>
    </source>
</evidence>
<proteinExistence type="predicted"/>
<protein>
    <submittedName>
        <fullName evidence="2">Uncharacterized protein</fullName>
    </submittedName>
</protein>
<feature type="region of interest" description="Disordered" evidence="1">
    <location>
        <begin position="18"/>
        <end position="107"/>
    </location>
</feature>
<dbReference type="Proteomes" id="UP000245119">
    <property type="component" value="Linkage Group LG10"/>
</dbReference>
<dbReference type="AlphaFoldDB" id="A0A2T7NNB1"/>
<evidence type="ECO:0000256" key="1">
    <source>
        <dbReference type="SAM" id="MobiDB-lite"/>
    </source>
</evidence>
<comment type="caution">
    <text evidence="2">The sequence shown here is derived from an EMBL/GenBank/DDBJ whole genome shotgun (WGS) entry which is preliminary data.</text>
</comment>
<feature type="region of interest" description="Disordered" evidence="1">
    <location>
        <begin position="150"/>
        <end position="176"/>
    </location>
</feature>
<feature type="compositionally biased region" description="Basic residues" evidence="1">
    <location>
        <begin position="154"/>
        <end position="163"/>
    </location>
</feature>
<name>A0A2T7NNB1_POMCA</name>
<reference evidence="2 3" key="1">
    <citation type="submission" date="2018-04" db="EMBL/GenBank/DDBJ databases">
        <title>The genome of golden apple snail Pomacea canaliculata provides insight into stress tolerance and invasive adaptation.</title>
        <authorList>
            <person name="Liu C."/>
            <person name="Liu B."/>
            <person name="Ren Y."/>
            <person name="Zhang Y."/>
            <person name="Wang H."/>
            <person name="Li S."/>
            <person name="Jiang F."/>
            <person name="Yin L."/>
            <person name="Zhang G."/>
            <person name="Qian W."/>
            <person name="Fan W."/>
        </authorList>
    </citation>
    <scope>NUCLEOTIDE SEQUENCE [LARGE SCALE GENOMIC DNA]</scope>
    <source>
        <strain evidence="2">SZHN2017</strain>
        <tissue evidence="2">Muscle</tissue>
    </source>
</reference>
<dbReference type="EMBL" id="PZQS01000010">
    <property type="protein sequence ID" value="PVD22646.1"/>
    <property type="molecule type" value="Genomic_DNA"/>
</dbReference>
<sequence length="176" mass="19414">MPSSSSKTLAARFLRHLPYPAANDDDDEDDVNNTHARTPCLKKPVDGGQRVSESQTPDKTRRHPCRPVPARAERESGLSAKALRAAGKSRKGEGRGNTTSEEARARVRKAKSLAASFFFFSHDPHREDEDDTTARLHVRPRYILAFCSRGRPEGRRKRLKKVSRVGGGGGGRGLVD</sequence>
<gene>
    <name evidence="2" type="ORF">C0Q70_15901</name>
</gene>